<dbReference type="Gene3D" id="3.40.50.300">
    <property type="entry name" value="P-loop containing nucleotide triphosphate hydrolases"/>
    <property type="match status" value="1"/>
</dbReference>
<comment type="caution">
    <text evidence="1">The sequence shown here is derived from an EMBL/GenBank/DDBJ whole genome shotgun (WGS) entry which is preliminary data.</text>
</comment>
<dbReference type="Proteomes" id="UP001165378">
    <property type="component" value="Unassembled WGS sequence"/>
</dbReference>
<organism evidence="1 2">
    <name type="scientific">Yinghuangia soli</name>
    <dbReference type="NCBI Taxonomy" id="2908204"/>
    <lineage>
        <taxon>Bacteria</taxon>
        <taxon>Bacillati</taxon>
        <taxon>Actinomycetota</taxon>
        <taxon>Actinomycetes</taxon>
        <taxon>Kitasatosporales</taxon>
        <taxon>Streptomycetaceae</taxon>
        <taxon>Yinghuangia</taxon>
    </lineage>
</organism>
<dbReference type="SUPFAM" id="SSF52540">
    <property type="entry name" value="P-loop containing nucleoside triphosphate hydrolases"/>
    <property type="match status" value="1"/>
</dbReference>
<proteinExistence type="predicted"/>
<gene>
    <name evidence="1" type="ORF">LZ495_05815</name>
</gene>
<keyword evidence="1" id="KW-0067">ATP-binding</keyword>
<dbReference type="GO" id="GO:0005524">
    <property type="term" value="F:ATP binding"/>
    <property type="evidence" value="ECO:0007669"/>
    <property type="project" value="UniProtKB-KW"/>
</dbReference>
<name>A0AA41TXE0_9ACTN</name>
<dbReference type="AlphaFoldDB" id="A0AA41TXE0"/>
<accession>A0AA41TXE0</accession>
<dbReference type="Pfam" id="PF13671">
    <property type="entry name" value="AAA_33"/>
    <property type="match status" value="1"/>
</dbReference>
<keyword evidence="1" id="KW-0547">Nucleotide-binding</keyword>
<keyword evidence="2" id="KW-1185">Reference proteome</keyword>
<sequence>MTQPAETVEGAAGNRIGWRPDELRSARAEYGFTLEEAGERLREVAARAGLAMPTADVRTLQQHEAGDMYPEPHYRRAYCLLYRAAEPALGFRNPLPGEEIQFAPAPRTPPGSEHEVSVERALRQIAAGGGDADASGLRQRIMDAWTHQHAGGDPSEPSLVLVAGYAGSGKTEFARFLSRLTGWPLIDKDPLTGPLVERLLAALGGDPHDRNTALYREQVRPLEYQCLLEAMYANADSGISAVVTAPFLAELGDSAWIDQLRSRCGARGVHVSVVWIRCDLDSMHEYIAFRAAARDAWKLGHWDEYAAGIDPELRPAVPHLVVDNRHGAAISLADQARRALWSMHE</sequence>
<dbReference type="InterPro" id="IPR027417">
    <property type="entry name" value="P-loop_NTPase"/>
</dbReference>
<dbReference type="RefSeq" id="WP_235050876.1">
    <property type="nucleotide sequence ID" value="NZ_JAKFHA010000002.1"/>
</dbReference>
<dbReference type="EMBL" id="JAKFHA010000002">
    <property type="protein sequence ID" value="MCF2526738.1"/>
    <property type="molecule type" value="Genomic_DNA"/>
</dbReference>
<reference evidence="1" key="1">
    <citation type="submission" date="2022-01" db="EMBL/GenBank/DDBJ databases">
        <title>Genome-Based Taxonomic Classification of the Phylum Actinobacteria.</title>
        <authorList>
            <person name="Gao Y."/>
        </authorList>
    </citation>
    <scope>NUCLEOTIDE SEQUENCE</scope>
    <source>
        <strain evidence="1">KLBMP 8922</strain>
    </source>
</reference>
<evidence type="ECO:0000313" key="2">
    <source>
        <dbReference type="Proteomes" id="UP001165378"/>
    </source>
</evidence>
<evidence type="ECO:0000313" key="1">
    <source>
        <dbReference type="EMBL" id="MCF2526738.1"/>
    </source>
</evidence>
<protein>
    <submittedName>
        <fullName evidence="1">ATP-binding protein</fullName>
    </submittedName>
</protein>